<evidence type="ECO:0000313" key="16">
    <source>
        <dbReference type="EMBL" id="PHT33289.1"/>
    </source>
</evidence>
<feature type="repeat" description="PPR" evidence="12">
    <location>
        <begin position="588"/>
        <end position="622"/>
    </location>
</feature>
<dbReference type="Pfam" id="PF20791">
    <property type="entry name" value="Acyl-ACP_TE_C"/>
    <property type="match status" value="1"/>
</dbReference>
<feature type="repeat" description="PPR" evidence="12">
    <location>
        <begin position="448"/>
        <end position="482"/>
    </location>
</feature>
<feature type="repeat" description="PPR" evidence="12">
    <location>
        <begin position="518"/>
        <end position="552"/>
    </location>
</feature>
<feature type="repeat" description="PPR" evidence="12">
    <location>
        <begin position="413"/>
        <end position="447"/>
    </location>
</feature>
<evidence type="ECO:0000256" key="12">
    <source>
        <dbReference type="PROSITE-ProRule" id="PRU00708"/>
    </source>
</evidence>
<feature type="domain" description="Acyl-ACP thioesterase-like C-terminal" evidence="15">
    <location>
        <begin position="975"/>
        <end position="1054"/>
    </location>
</feature>
<dbReference type="NCBIfam" id="TIGR00756">
    <property type="entry name" value="PPR"/>
    <property type="match status" value="12"/>
</dbReference>
<dbReference type="SUPFAM" id="SSF81901">
    <property type="entry name" value="HCP-like"/>
    <property type="match status" value="1"/>
</dbReference>
<evidence type="ECO:0000256" key="10">
    <source>
        <dbReference type="ARBA" id="ARBA00023098"/>
    </source>
</evidence>
<organism evidence="16 17">
    <name type="scientific">Capsicum baccatum</name>
    <name type="common">Peruvian pepper</name>
    <dbReference type="NCBI Taxonomy" id="33114"/>
    <lineage>
        <taxon>Eukaryota</taxon>
        <taxon>Viridiplantae</taxon>
        <taxon>Streptophyta</taxon>
        <taxon>Embryophyta</taxon>
        <taxon>Tracheophyta</taxon>
        <taxon>Spermatophyta</taxon>
        <taxon>Magnoliopsida</taxon>
        <taxon>eudicotyledons</taxon>
        <taxon>Gunneridae</taxon>
        <taxon>Pentapetalae</taxon>
        <taxon>asterids</taxon>
        <taxon>lamiids</taxon>
        <taxon>Solanales</taxon>
        <taxon>Solanaceae</taxon>
        <taxon>Solanoideae</taxon>
        <taxon>Capsiceae</taxon>
        <taxon>Capsicum</taxon>
    </lineage>
</organism>
<evidence type="ECO:0000256" key="4">
    <source>
        <dbReference type="ARBA" id="ARBA00022528"/>
    </source>
</evidence>
<keyword evidence="7 13" id="KW-0378">Hydrolase</keyword>
<reference evidence="16 17" key="1">
    <citation type="journal article" date="2017" name="Genome Biol.">
        <title>New reference genome sequences of hot pepper reveal the massive evolution of plant disease-resistance genes by retroduplication.</title>
        <authorList>
            <person name="Kim S."/>
            <person name="Park J."/>
            <person name="Yeom S.I."/>
            <person name="Kim Y.M."/>
            <person name="Seo E."/>
            <person name="Kim K.T."/>
            <person name="Kim M.S."/>
            <person name="Lee J.M."/>
            <person name="Cheong K."/>
            <person name="Shin H.S."/>
            <person name="Kim S.B."/>
            <person name="Han K."/>
            <person name="Lee J."/>
            <person name="Park M."/>
            <person name="Lee H.A."/>
            <person name="Lee H.Y."/>
            <person name="Lee Y."/>
            <person name="Oh S."/>
            <person name="Lee J.H."/>
            <person name="Choi E."/>
            <person name="Choi E."/>
            <person name="Lee S.E."/>
            <person name="Jeon J."/>
            <person name="Kim H."/>
            <person name="Choi G."/>
            <person name="Song H."/>
            <person name="Lee J."/>
            <person name="Lee S.C."/>
            <person name="Kwon J.K."/>
            <person name="Lee H.Y."/>
            <person name="Koo N."/>
            <person name="Hong Y."/>
            <person name="Kim R.W."/>
            <person name="Kang W.H."/>
            <person name="Huh J.H."/>
            <person name="Kang B.C."/>
            <person name="Yang T.J."/>
            <person name="Lee Y.H."/>
            <person name="Bennetzen J.L."/>
            <person name="Choi D."/>
        </authorList>
    </citation>
    <scope>NUCLEOTIDE SEQUENCE [LARGE SCALE GENOMIC DNA]</scope>
    <source>
        <strain evidence="17">cv. PBC81</strain>
    </source>
</reference>
<keyword evidence="3 13" id="KW-0444">Lipid biosynthesis</keyword>
<keyword evidence="8 13" id="KW-0276">Fatty acid metabolism</keyword>
<sequence length="1123" mass="128175">MNNNGNCSGTGIFNKVGCFDKNPLLDSDIRRLISKKIEGNGCLSCLIYDSYLLVSVLSSIRCRPSVALRLFRWVEGQKGFKYSEFSYCTILDILIKNGWMKSAYWVVERVINCDVNSVVDLLIDGYLNLNVTVEVLNLFLRIYTKKNENVEQCLLVFELMLRNEMLPDVRNCNRILRNLRDRNLEAKAREVYRMMGEFGIKSTIVTYNTMLGTFCREGEVQQALDLLSEMQRRECHPNDVTYNILINGLSKKGELDHARGLIGEMLNKGLKVSAHTYNPLIYGYCVKGMVVEALGIGEEMEVRGASHTVSTYNTFIYALCQQGRASEARHWFSVMLKKNLVPDIISYNTLIYGYCRLGDVNEAFSLLHDLRSVNLFPTVITYNTIMDGLCRKGDLENAKQLKEEMMRCGISPDVFTYTILVRGSCKAGNLPMAKELFDEMLQRGLEPDFFAYTTRIAGVVRLGHLLNAFKLQEEMSAKGFPPNIIIYNVFVDGIAKLGNLEEATELLHKMVGDGLMPDHITYTSVIHAYLEFGNLKKARELFDEMISKDISPTVVTYTVLIHAHAGKGKLELAYMYFLEMQQKSILPNVITYNAMINGLCKYRRINEAYSYFSEMKARGIIPNKYTYTILINENCDLGSWQEVLRLFKEMLDNGIQPDSCTYSAMLKNLGRDYKSHSIEYLDFILLSDEGDEGQANTKVYAAYQIAQKSIAGMKKDFRNSKSVVCEQLVLGPSAYIFDLVRKASYCYKASDNQESKIPLNGNVVKLDLLKSNNGHHLATKTCDESFYNIPMSQMRQNIPRKKQVVDSYRQGIIVEGVYRQTVVIRSYEVGPDKVATIESILNLLQETALNHVWMSGLLSDGFGATHGMMKNNLIWVVSRMQVQIDHYPIWGEVMEIDTWVGASGKNGMRRDWQIRSQATGLVFARATSTWVMMNQQTRRLSKMPEEVRAEISPWFISKQAIEEENPIKIEKLDDTAKYVLSNLKPKRSDLDMNHHVNNVKYVRWMLETIPEQFLESHQLSSIVLEYRRECGSADDVQSLCEPDEDGLFDEVAVDDQHNRRITVLHGFSLASGLLEANRLVEAFNQSPFSYTHLLKIKEEIKNEEIVRGRTTWKRKISSMPFPA</sequence>
<feature type="repeat" description="PPR" evidence="12">
    <location>
        <begin position="203"/>
        <end position="237"/>
    </location>
</feature>
<keyword evidence="4 13" id="KW-0150">Chloroplast</keyword>
<reference evidence="17" key="2">
    <citation type="journal article" date="2017" name="J. Anim. Genet.">
        <title>Multiple reference genome sequences of hot pepper reveal the massive evolution of plant disease resistance genes by retroduplication.</title>
        <authorList>
            <person name="Kim S."/>
            <person name="Park J."/>
            <person name="Yeom S.-I."/>
            <person name="Kim Y.-M."/>
            <person name="Seo E."/>
            <person name="Kim K.-T."/>
            <person name="Kim M.-S."/>
            <person name="Lee J.M."/>
            <person name="Cheong K."/>
            <person name="Shin H.-S."/>
            <person name="Kim S.-B."/>
            <person name="Han K."/>
            <person name="Lee J."/>
            <person name="Park M."/>
            <person name="Lee H.-A."/>
            <person name="Lee H.-Y."/>
            <person name="Lee Y."/>
            <person name="Oh S."/>
            <person name="Lee J.H."/>
            <person name="Choi E."/>
            <person name="Choi E."/>
            <person name="Lee S.E."/>
            <person name="Jeon J."/>
            <person name="Kim H."/>
            <person name="Choi G."/>
            <person name="Song H."/>
            <person name="Lee J."/>
            <person name="Lee S.-C."/>
            <person name="Kwon J.-K."/>
            <person name="Lee H.-Y."/>
            <person name="Koo N."/>
            <person name="Hong Y."/>
            <person name="Kim R.W."/>
            <person name="Kang W.-H."/>
            <person name="Huh J.H."/>
            <person name="Kang B.-C."/>
            <person name="Yang T.-J."/>
            <person name="Lee Y.-H."/>
            <person name="Bennetzen J.L."/>
            <person name="Choi D."/>
        </authorList>
    </citation>
    <scope>NUCLEOTIDE SEQUENCE [LARGE SCALE GENOMIC DNA]</scope>
    <source>
        <strain evidence="17">cv. PBC81</strain>
    </source>
</reference>
<dbReference type="GO" id="GO:0006633">
    <property type="term" value="P:fatty acid biosynthetic process"/>
    <property type="evidence" value="ECO:0007669"/>
    <property type="project" value="UniProtKB-KW"/>
</dbReference>
<evidence type="ECO:0000313" key="17">
    <source>
        <dbReference type="Proteomes" id="UP000224567"/>
    </source>
</evidence>
<comment type="similarity">
    <text evidence="2 13">Belongs to the acyl-ACP thioesterase family.</text>
</comment>
<evidence type="ECO:0000256" key="11">
    <source>
        <dbReference type="ARBA" id="ARBA00023160"/>
    </source>
</evidence>
<keyword evidence="10 13" id="KW-0443">Lipid metabolism</keyword>
<evidence type="ECO:0000256" key="5">
    <source>
        <dbReference type="ARBA" id="ARBA00022640"/>
    </source>
</evidence>
<dbReference type="Pfam" id="PF01643">
    <property type="entry name" value="Acyl-ACP_TE"/>
    <property type="match status" value="1"/>
</dbReference>
<feature type="domain" description="Acyl-ACP thioesterase N-terminal hotdog" evidence="14">
    <location>
        <begin position="817"/>
        <end position="951"/>
    </location>
</feature>
<feature type="repeat" description="PPR" evidence="12">
    <location>
        <begin position="623"/>
        <end position="657"/>
    </location>
</feature>
<comment type="function">
    <text evidence="13">Plays an essential role in chain termination during de novo fatty acid synthesis.</text>
</comment>
<feature type="repeat" description="PPR" evidence="12">
    <location>
        <begin position="483"/>
        <end position="517"/>
    </location>
</feature>
<dbReference type="SUPFAM" id="SSF54637">
    <property type="entry name" value="Thioesterase/thiol ester dehydrase-isomerase"/>
    <property type="match status" value="2"/>
</dbReference>
<feature type="repeat" description="PPR" evidence="12">
    <location>
        <begin position="553"/>
        <end position="587"/>
    </location>
</feature>
<name>A0A2G2VK01_CAPBA</name>
<feature type="repeat" description="PPR" evidence="12">
    <location>
        <begin position="273"/>
        <end position="307"/>
    </location>
</feature>
<dbReference type="EMBL" id="MLFT02000011">
    <property type="protein sequence ID" value="PHT33289.1"/>
    <property type="molecule type" value="Genomic_DNA"/>
</dbReference>
<dbReference type="EC" id="3.1.2.-" evidence="13"/>
<comment type="caution">
    <text evidence="16">The sequence shown here is derived from an EMBL/GenBank/DDBJ whole genome shotgun (WGS) entry which is preliminary data.</text>
</comment>
<keyword evidence="5 13" id="KW-0934">Plastid</keyword>
<dbReference type="AlphaFoldDB" id="A0A2G2VK01"/>
<feature type="repeat" description="PPR" evidence="12">
    <location>
        <begin position="343"/>
        <end position="377"/>
    </location>
</feature>
<dbReference type="PANTHER" id="PTHR47942">
    <property type="entry name" value="TETRATRICOPEPTIDE REPEAT (TPR)-LIKE SUPERFAMILY PROTEIN-RELATED"/>
    <property type="match status" value="1"/>
</dbReference>
<dbReference type="Pfam" id="PF13812">
    <property type="entry name" value="PPR_3"/>
    <property type="match status" value="1"/>
</dbReference>
<dbReference type="Pfam" id="PF01535">
    <property type="entry name" value="PPR"/>
    <property type="match status" value="1"/>
</dbReference>
<feature type="repeat" description="PPR" evidence="12">
    <location>
        <begin position="308"/>
        <end position="342"/>
    </location>
</feature>
<dbReference type="Gene3D" id="1.25.40.10">
    <property type="entry name" value="Tetratricopeptide repeat domain"/>
    <property type="match status" value="5"/>
</dbReference>
<proteinExistence type="inferred from homology"/>
<dbReference type="InterPro" id="IPR011990">
    <property type="entry name" value="TPR-like_helical_dom_sf"/>
</dbReference>
<dbReference type="InterPro" id="IPR002885">
    <property type="entry name" value="PPR_rpt"/>
</dbReference>
<evidence type="ECO:0000256" key="1">
    <source>
        <dbReference type="ARBA" id="ARBA00004229"/>
    </source>
</evidence>
<dbReference type="InterPro" id="IPR049427">
    <property type="entry name" value="Acyl-ACP_TE_C"/>
</dbReference>
<evidence type="ECO:0000259" key="15">
    <source>
        <dbReference type="Pfam" id="PF20791"/>
    </source>
</evidence>
<protein>
    <recommendedName>
        <fullName evidence="13">Acyl-[acyl-carrier-protein] hydrolase</fullName>
        <ecNumber evidence="13">3.1.2.-</ecNumber>
    </recommendedName>
</protein>
<evidence type="ECO:0000256" key="9">
    <source>
        <dbReference type="ARBA" id="ARBA00022946"/>
    </source>
</evidence>
<feature type="repeat" description="PPR" evidence="12">
    <location>
        <begin position="378"/>
        <end position="412"/>
    </location>
</feature>
<dbReference type="FunFam" id="3.10.129.10:FF:000014">
    <property type="entry name" value="Acyl-[acyl-carrier-protein] hydrolase"/>
    <property type="match status" value="1"/>
</dbReference>
<evidence type="ECO:0000256" key="3">
    <source>
        <dbReference type="ARBA" id="ARBA00022516"/>
    </source>
</evidence>
<accession>A0A2G2VK01</accession>
<dbReference type="Gene3D" id="3.10.129.10">
    <property type="entry name" value="Hotdog Thioesterase"/>
    <property type="match status" value="1"/>
</dbReference>
<dbReference type="InterPro" id="IPR029069">
    <property type="entry name" value="HotDog_dom_sf"/>
</dbReference>
<dbReference type="Proteomes" id="UP000224567">
    <property type="component" value="Unassembled WGS sequence"/>
</dbReference>
<evidence type="ECO:0000256" key="8">
    <source>
        <dbReference type="ARBA" id="ARBA00022832"/>
    </source>
</evidence>
<dbReference type="InterPro" id="IPR051222">
    <property type="entry name" value="PPR/CCM1_RNA-binding"/>
</dbReference>
<dbReference type="GO" id="GO:0016790">
    <property type="term" value="F:thiolester hydrolase activity"/>
    <property type="evidence" value="ECO:0007669"/>
    <property type="project" value="InterPro"/>
</dbReference>
<dbReference type="Pfam" id="PF13041">
    <property type="entry name" value="PPR_2"/>
    <property type="match status" value="5"/>
</dbReference>
<keyword evidence="6" id="KW-0677">Repeat</keyword>
<evidence type="ECO:0000256" key="6">
    <source>
        <dbReference type="ARBA" id="ARBA00022737"/>
    </source>
</evidence>
<dbReference type="PANTHER" id="PTHR47942:SF16">
    <property type="entry name" value="PENTATRICOPEPTIDE REPEAT DOMAIN CONTAINING PROTEIN-RELATED"/>
    <property type="match status" value="1"/>
</dbReference>
<keyword evidence="17" id="KW-1185">Reference proteome</keyword>
<keyword evidence="9" id="KW-0809">Transit peptide</keyword>
<comment type="subcellular location">
    <subcellularLocation>
        <location evidence="1 13">Plastid</location>
        <location evidence="1 13">Chloroplast</location>
    </subcellularLocation>
</comment>
<dbReference type="PROSITE" id="PS51375">
    <property type="entry name" value="PPR"/>
    <property type="match status" value="13"/>
</dbReference>
<dbReference type="OrthoDB" id="185373at2759"/>
<dbReference type="CDD" id="cd00586">
    <property type="entry name" value="4HBT"/>
    <property type="match status" value="1"/>
</dbReference>
<gene>
    <name evidence="16" type="ORF">CQW23_25089</name>
</gene>
<keyword evidence="11 13" id="KW-0275">Fatty acid biosynthesis</keyword>
<evidence type="ECO:0000256" key="2">
    <source>
        <dbReference type="ARBA" id="ARBA00006500"/>
    </source>
</evidence>
<evidence type="ECO:0000256" key="7">
    <source>
        <dbReference type="ARBA" id="ARBA00022801"/>
    </source>
</evidence>
<dbReference type="InterPro" id="IPR002864">
    <property type="entry name" value="Acyl-ACP_thioesterase_NHD"/>
</dbReference>
<evidence type="ECO:0000256" key="13">
    <source>
        <dbReference type="RuleBase" id="RU363096"/>
    </source>
</evidence>
<feature type="repeat" description="PPR" evidence="12">
    <location>
        <begin position="238"/>
        <end position="272"/>
    </location>
</feature>
<dbReference type="GO" id="GO:0009507">
    <property type="term" value="C:chloroplast"/>
    <property type="evidence" value="ECO:0007669"/>
    <property type="project" value="UniProtKB-SubCell"/>
</dbReference>
<evidence type="ECO:0000259" key="14">
    <source>
        <dbReference type="Pfam" id="PF01643"/>
    </source>
</evidence>